<dbReference type="Pfam" id="PF10999">
    <property type="entry name" value="DUF2839"/>
    <property type="match status" value="1"/>
</dbReference>
<accession>B1X513</accession>
<geneLocation type="organellar chromatophore" evidence="2"/>
<reference evidence="2" key="1">
    <citation type="submission" date="2007-08" db="EMBL/GenBank/DDBJ databases">
        <authorList>
            <person name="Gloeckner G."/>
            <person name="Nowack E."/>
            <person name="Melkonian M."/>
        </authorList>
    </citation>
    <scope>NUCLEOTIDE SEQUENCE</scope>
</reference>
<keyword evidence="2" id="KW-0934">Plastid</keyword>
<keyword evidence="1" id="KW-1133">Transmembrane helix</keyword>
<keyword evidence="1" id="KW-0472">Membrane</keyword>
<dbReference type="RefSeq" id="YP_002049242.1">
    <property type="nucleotide sequence ID" value="NC_011087.1"/>
</dbReference>
<dbReference type="InterPro" id="IPR021262">
    <property type="entry name" value="DUF2839"/>
</dbReference>
<organism evidence="2">
    <name type="scientific">Paulinella chromatophora</name>
    <dbReference type="NCBI Taxonomy" id="39717"/>
    <lineage>
        <taxon>Eukaryota</taxon>
        <taxon>Sar</taxon>
        <taxon>Rhizaria</taxon>
        <taxon>Cercozoa</taxon>
        <taxon>Imbricatea</taxon>
        <taxon>Silicofilosea</taxon>
        <taxon>Euglyphida</taxon>
        <taxon>Paulinellidae</taxon>
        <taxon>Paulinella</taxon>
    </lineage>
</organism>
<gene>
    <name evidence="2" type="ordered locus">PCC_0603</name>
</gene>
<protein>
    <submittedName>
        <fullName evidence="2">Uncharacterized protein</fullName>
    </submittedName>
</protein>
<feature type="transmembrane region" description="Helical" evidence="1">
    <location>
        <begin position="49"/>
        <end position="67"/>
    </location>
</feature>
<evidence type="ECO:0000313" key="2">
    <source>
        <dbReference type="EMBL" id="ACB43032.1"/>
    </source>
</evidence>
<keyword evidence="1" id="KW-0812">Transmembrane</keyword>
<reference evidence="2" key="2">
    <citation type="journal article" date="2008" name="Curr. Biol.">
        <title>Chromatophore genome sequence of Paulinella sheds light on acquisition of photosynthesis by eukaryotes.</title>
        <authorList>
            <person name="Nowack E.C.M."/>
            <person name="Melkonian M."/>
            <person name="Gloeckner G."/>
        </authorList>
    </citation>
    <scope>NUCLEOTIDE SEQUENCE [LARGE SCALE GENOMIC DNA]</scope>
</reference>
<dbReference type="EMBL" id="CP000815">
    <property type="protein sequence ID" value="ACB43032.1"/>
    <property type="molecule type" value="Genomic_DNA"/>
</dbReference>
<dbReference type="GeneID" id="6481507"/>
<dbReference type="AlphaFoldDB" id="B1X513"/>
<sequence length="79" mass="9025">MGEAKRRAIQGSPYEQKKTISTLSPRMVQWLPLTRYQASKFVAITTRGAWSGITSLIIFWIIIRFIGPTISLWRLGDIT</sequence>
<name>B1X513_PAUCH</name>
<evidence type="ECO:0000256" key="1">
    <source>
        <dbReference type="SAM" id="Phobius"/>
    </source>
</evidence>
<proteinExistence type="predicted"/>